<dbReference type="InterPro" id="IPR039699">
    <property type="entry name" value="Ribosomal_uL30"/>
</dbReference>
<evidence type="ECO:0000259" key="5">
    <source>
        <dbReference type="Pfam" id="PF00327"/>
    </source>
</evidence>
<dbReference type="GO" id="GO:0003735">
    <property type="term" value="F:structural constituent of ribosome"/>
    <property type="evidence" value="ECO:0007669"/>
    <property type="project" value="TreeGrafter"/>
</dbReference>
<accession>A0A1Y1S7Q2</accession>
<keyword evidence="3" id="KW-0687">Ribonucleoprotein</keyword>
<evidence type="ECO:0000256" key="3">
    <source>
        <dbReference type="ARBA" id="ARBA00023274"/>
    </source>
</evidence>
<reference evidence="6 7" key="1">
    <citation type="journal article" date="2017" name="Environ. Microbiol.">
        <title>Decay of the glycolytic pathway and adaptation to intranuclear parasitism within Enterocytozoonidae microsporidia.</title>
        <authorList>
            <person name="Wiredu Boakye D."/>
            <person name="Jaroenlak P."/>
            <person name="Prachumwat A."/>
            <person name="Williams T.A."/>
            <person name="Bateman K.S."/>
            <person name="Itsathitphaisarn O."/>
            <person name="Sritunyalucksana K."/>
            <person name="Paszkiewicz K.H."/>
            <person name="Moore K.A."/>
            <person name="Stentiford G.D."/>
            <person name="Williams B.A."/>
        </authorList>
    </citation>
    <scope>NUCLEOTIDE SEQUENCE [LARGE SCALE GENOMIC DNA]</scope>
    <source>
        <strain evidence="6 7">GB1</strain>
    </source>
</reference>
<dbReference type="InterPro" id="IPR016082">
    <property type="entry name" value="Ribosomal_uL30_ferredoxin-like"/>
</dbReference>
<dbReference type="PANTHER" id="PTHR11524">
    <property type="entry name" value="60S RIBOSOMAL PROTEIN L7"/>
    <property type="match status" value="1"/>
</dbReference>
<evidence type="ECO:0000256" key="2">
    <source>
        <dbReference type="ARBA" id="ARBA00022980"/>
    </source>
</evidence>
<dbReference type="EMBL" id="LWDP01000018">
    <property type="protein sequence ID" value="ORD94507.1"/>
    <property type="molecule type" value="Genomic_DNA"/>
</dbReference>
<dbReference type="InterPro" id="IPR035808">
    <property type="entry name" value="Ribosomal_uL30_euk_arc"/>
</dbReference>
<evidence type="ECO:0000256" key="4">
    <source>
        <dbReference type="SAM" id="Coils"/>
    </source>
</evidence>
<evidence type="ECO:0000313" key="7">
    <source>
        <dbReference type="Proteomes" id="UP000192639"/>
    </source>
</evidence>
<evidence type="ECO:0000313" key="6">
    <source>
        <dbReference type="EMBL" id="ORD94507.1"/>
    </source>
</evidence>
<comment type="caution">
    <text evidence="6">The sequence shown here is derived from an EMBL/GenBank/DDBJ whole genome shotgun (WGS) entry which is preliminary data.</text>
</comment>
<dbReference type="InterPro" id="IPR036919">
    <property type="entry name" value="Ribo_uL30_ferredoxin-like_sf"/>
</dbReference>
<dbReference type="Pfam" id="PF00327">
    <property type="entry name" value="Ribosomal_L30"/>
    <property type="match status" value="1"/>
</dbReference>
<dbReference type="VEuPathDB" id="MicrosporidiaDB:ECANGB1_635"/>
<dbReference type="SUPFAM" id="SSF55129">
    <property type="entry name" value="Ribosomal protein L30p/L7e"/>
    <property type="match status" value="1"/>
</dbReference>
<feature type="domain" description="Large ribosomal subunit protein uL30-like ferredoxin-like fold" evidence="5">
    <location>
        <begin position="89"/>
        <end position="136"/>
    </location>
</feature>
<keyword evidence="4" id="KW-0175">Coiled coil</keyword>
<dbReference type="OrthoDB" id="28644at2759"/>
<dbReference type="PANTHER" id="PTHR11524:SF16">
    <property type="entry name" value="LARGE RIBOSOMAL SUBUNIT PROTEIN UL30"/>
    <property type="match status" value="1"/>
</dbReference>
<sequence>MYSIKFQAMIRESMKSSEEKMAYEERLLREYDEQKQAMERRIAENKKHEEAVIPKIIEKVKNEMFKEEDKAEAKGYLYAPAEPNYLIAVQIRSQCGINPKTKKTMELLRLTKINRCVILKNNECIRKMLQISKDYIAYGTVDYQMLRKLVYNRGCGKIGNSRVKLTNEVIEDAFDGKYRCIEELLYSVYSGSEDMKMILNFIVPIKLNCPRGGFCAGRKLRSFVQGGASGNHEELLCNLLEKMI</sequence>
<dbReference type="CDD" id="cd01657">
    <property type="entry name" value="Ribosomal_L7_archeal_euk"/>
    <property type="match status" value="1"/>
</dbReference>
<keyword evidence="2" id="KW-0689">Ribosomal protein</keyword>
<evidence type="ECO:0000256" key="1">
    <source>
        <dbReference type="ARBA" id="ARBA00007594"/>
    </source>
</evidence>
<dbReference type="AlphaFoldDB" id="A0A1Y1S7Q2"/>
<name>A0A1Y1S7Q2_9MICR</name>
<feature type="coiled-coil region" evidence="4">
    <location>
        <begin position="14"/>
        <end position="51"/>
    </location>
</feature>
<dbReference type="Gene3D" id="3.30.1390.20">
    <property type="entry name" value="Ribosomal protein L30, ferredoxin-like fold domain"/>
    <property type="match status" value="1"/>
</dbReference>
<gene>
    <name evidence="6" type="primary">RL7</name>
    <name evidence="6" type="ORF">ECANGB1_635</name>
</gene>
<organism evidence="6 7">
    <name type="scientific">Enterospora canceri</name>
    <dbReference type="NCBI Taxonomy" id="1081671"/>
    <lineage>
        <taxon>Eukaryota</taxon>
        <taxon>Fungi</taxon>
        <taxon>Fungi incertae sedis</taxon>
        <taxon>Microsporidia</taxon>
        <taxon>Enterocytozoonidae</taxon>
        <taxon>Enterospora</taxon>
    </lineage>
</organism>
<dbReference type="Gene3D" id="1.10.15.30">
    <property type="match status" value="1"/>
</dbReference>
<comment type="similarity">
    <text evidence="1">Belongs to the universal ribosomal protein uL30 family.</text>
</comment>
<dbReference type="GO" id="GO:0022625">
    <property type="term" value="C:cytosolic large ribosomal subunit"/>
    <property type="evidence" value="ECO:0007669"/>
    <property type="project" value="TreeGrafter"/>
</dbReference>
<protein>
    <submittedName>
        <fullName evidence="6">RL7</fullName>
    </submittedName>
</protein>
<dbReference type="GO" id="GO:0003723">
    <property type="term" value="F:RNA binding"/>
    <property type="evidence" value="ECO:0007669"/>
    <property type="project" value="TreeGrafter"/>
</dbReference>
<dbReference type="Proteomes" id="UP000192639">
    <property type="component" value="Unassembled WGS sequence"/>
</dbReference>
<keyword evidence="7" id="KW-1185">Reference proteome</keyword>
<dbReference type="GO" id="GO:0000463">
    <property type="term" value="P:maturation of LSU-rRNA from tricistronic rRNA transcript (SSU-rRNA, 5.8S rRNA, LSU-rRNA)"/>
    <property type="evidence" value="ECO:0007669"/>
    <property type="project" value="TreeGrafter"/>
</dbReference>
<proteinExistence type="inferred from homology"/>